<dbReference type="GO" id="GO:0004180">
    <property type="term" value="F:carboxypeptidase activity"/>
    <property type="evidence" value="ECO:0007669"/>
    <property type="project" value="UniProtKB-KW"/>
</dbReference>
<keyword evidence="3" id="KW-0479">Metal-binding</keyword>
<keyword evidence="8" id="KW-0121">Carboxypeptidase</keyword>
<comment type="cofactor">
    <cofactor evidence="1">
        <name>Fe(3+)</name>
        <dbReference type="ChEBI" id="CHEBI:29034"/>
    </cofactor>
</comment>
<dbReference type="EMBL" id="CP108222">
    <property type="protein sequence ID" value="WTT14364.1"/>
    <property type="molecule type" value="Genomic_DNA"/>
</dbReference>
<dbReference type="GO" id="GO:0018576">
    <property type="term" value="F:catechol 1,2-dioxygenase activity"/>
    <property type="evidence" value="ECO:0007669"/>
    <property type="project" value="InterPro"/>
</dbReference>
<dbReference type="Pfam" id="PF04444">
    <property type="entry name" value="Dioxygenase_N"/>
    <property type="match status" value="1"/>
</dbReference>
<gene>
    <name evidence="8" type="ORF">OHA22_01975</name>
</gene>
<keyword evidence="8" id="KW-0645">Protease</keyword>
<dbReference type="GO" id="GO:0008199">
    <property type="term" value="F:ferric iron binding"/>
    <property type="evidence" value="ECO:0007669"/>
    <property type="project" value="InterPro"/>
</dbReference>
<dbReference type="GO" id="GO:0009712">
    <property type="term" value="P:catechol-containing compound metabolic process"/>
    <property type="evidence" value="ECO:0007669"/>
    <property type="project" value="InterPro"/>
</dbReference>
<proteinExistence type="inferred from homology"/>
<feature type="domain" description="Intradiol ring-cleavage dioxygenases" evidence="7">
    <location>
        <begin position="142"/>
        <end position="170"/>
    </location>
</feature>
<dbReference type="Gene3D" id="2.60.130.10">
    <property type="entry name" value="Aromatic compound dioxygenase"/>
    <property type="match status" value="1"/>
</dbReference>
<keyword evidence="6" id="KW-0408">Iron</keyword>
<comment type="similarity">
    <text evidence="2">Belongs to the intradiol ring-cleavage dioxygenase family.</text>
</comment>
<dbReference type="PANTHER" id="PTHR33711">
    <property type="entry name" value="DIOXYGENASE, PUTATIVE (AFU_ORTHOLOGUE AFUA_2G02910)-RELATED"/>
    <property type="match status" value="1"/>
</dbReference>
<evidence type="ECO:0000256" key="2">
    <source>
        <dbReference type="ARBA" id="ARBA00007825"/>
    </source>
</evidence>
<sequence length="322" mass="34727">MTETAETTATATATTEQELTDKVVASFDGAKDERFRELMRALVRHAHAFVRETRLTEEEWNTAVEFLTAVGHITTDTRQEFVLLSDVLGISMLTVAVNEPDPDEGDEGTESTVLGPFFVQDSPGIELGGDIARGATGEPSWVSGVVTDTDGAPVAGARVEVWEADEDGMYDVQYDSGELAGRAHLFTDAEGRYRFWGLTPTPYPIPDDGPVGRLLDHAGRSPMRAPHLHFMVTAPGFRRLVTHIFVAGDPGLDTDSVFGVKESLAYRFDRHEAGSAAPDGRRPTGTWTSATFDIVLRREGGGPVTPPATHPSALDDCAEAAV</sequence>
<dbReference type="InterPro" id="IPR000627">
    <property type="entry name" value="Intradiol_dOase_C"/>
</dbReference>
<dbReference type="InterPro" id="IPR050770">
    <property type="entry name" value="Intradiol_RC_Dioxygenase"/>
</dbReference>
<dbReference type="PROSITE" id="PS00083">
    <property type="entry name" value="INTRADIOL_DIOXYGENAS"/>
    <property type="match status" value="1"/>
</dbReference>
<name>A0AAU1ZPM5_9ACTN</name>
<evidence type="ECO:0000256" key="3">
    <source>
        <dbReference type="ARBA" id="ARBA00022723"/>
    </source>
</evidence>
<dbReference type="InterPro" id="IPR007535">
    <property type="entry name" value="Catechol_dOase_N"/>
</dbReference>
<dbReference type="PANTHER" id="PTHR33711:SF7">
    <property type="entry name" value="INTRADIOL RING-CLEAVAGE DIOXYGENASES DOMAIN-CONTAINING PROTEIN-RELATED"/>
    <property type="match status" value="1"/>
</dbReference>
<keyword evidence="8" id="KW-0378">Hydrolase</keyword>
<keyword evidence="4" id="KW-0223">Dioxygenase</keyword>
<evidence type="ECO:0000256" key="5">
    <source>
        <dbReference type="ARBA" id="ARBA00023002"/>
    </source>
</evidence>
<evidence type="ECO:0000256" key="6">
    <source>
        <dbReference type="ARBA" id="ARBA00023004"/>
    </source>
</evidence>
<evidence type="ECO:0000259" key="7">
    <source>
        <dbReference type="PROSITE" id="PS00083"/>
    </source>
</evidence>
<evidence type="ECO:0000256" key="1">
    <source>
        <dbReference type="ARBA" id="ARBA00001965"/>
    </source>
</evidence>
<dbReference type="InterPro" id="IPR015889">
    <property type="entry name" value="Intradiol_dOase_core"/>
</dbReference>
<accession>A0AAU1ZPM5</accession>
<dbReference type="AlphaFoldDB" id="A0AAU1ZPM5"/>
<reference evidence="8" key="1">
    <citation type="submission" date="2022-10" db="EMBL/GenBank/DDBJ databases">
        <title>The complete genomes of actinobacterial strains from the NBC collection.</title>
        <authorList>
            <person name="Joergensen T.S."/>
            <person name="Alvarez Arevalo M."/>
            <person name="Sterndorff E.B."/>
            <person name="Faurdal D."/>
            <person name="Vuksanovic O."/>
            <person name="Mourched A.-S."/>
            <person name="Charusanti P."/>
            <person name="Shaw S."/>
            <person name="Blin K."/>
            <person name="Weber T."/>
        </authorList>
    </citation>
    <scope>NUCLEOTIDE SEQUENCE</scope>
    <source>
        <strain evidence="8">NBC_00093</strain>
    </source>
</reference>
<organism evidence="8">
    <name type="scientific">Streptomyces sp. NBC_00093</name>
    <dbReference type="NCBI Taxonomy" id="2975649"/>
    <lineage>
        <taxon>Bacteria</taxon>
        <taxon>Bacillati</taxon>
        <taxon>Actinomycetota</taxon>
        <taxon>Actinomycetes</taxon>
        <taxon>Kitasatosporales</taxon>
        <taxon>Streptomycetaceae</taxon>
        <taxon>Streptomyces</taxon>
    </lineage>
</organism>
<protein>
    <submittedName>
        <fullName evidence="8">Carboxypeptidase regulatory-like domain-containing protein</fullName>
    </submittedName>
</protein>
<dbReference type="Pfam" id="PF00775">
    <property type="entry name" value="Dioxygenase_C"/>
    <property type="match status" value="1"/>
</dbReference>
<dbReference type="SUPFAM" id="SSF49482">
    <property type="entry name" value="Aromatic compound dioxygenase"/>
    <property type="match status" value="1"/>
</dbReference>
<evidence type="ECO:0000313" key="8">
    <source>
        <dbReference type="EMBL" id="WTT14364.1"/>
    </source>
</evidence>
<keyword evidence="5" id="KW-0560">Oxidoreductase</keyword>
<evidence type="ECO:0000256" key="4">
    <source>
        <dbReference type="ARBA" id="ARBA00022964"/>
    </source>
</evidence>